<protein>
    <submittedName>
        <fullName evidence="7">RNA polymerase sigma factor (Sigma-70 family)</fullName>
    </submittedName>
</protein>
<dbReference type="InterPro" id="IPR036388">
    <property type="entry name" value="WH-like_DNA-bd_sf"/>
</dbReference>
<comment type="similarity">
    <text evidence="1">Belongs to the sigma-70 factor family. ECF subfamily.</text>
</comment>
<dbReference type="InterPro" id="IPR007627">
    <property type="entry name" value="RNA_pol_sigma70_r2"/>
</dbReference>
<dbReference type="GO" id="GO:0006352">
    <property type="term" value="P:DNA-templated transcription initiation"/>
    <property type="evidence" value="ECO:0007669"/>
    <property type="project" value="InterPro"/>
</dbReference>
<evidence type="ECO:0000259" key="6">
    <source>
        <dbReference type="Pfam" id="PF08281"/>
    </source>
</evidence>
<dbReference type="CDD" id="cd06171">
    <property type="entry name" value="Sigma70_r4"/>
    <property type="match status" value="1"/>
</dbReference>
<sequence>MSEPKHSFLHELFLQHAHEVSAFISGRWPMEHDVAGIVQESFLHLSSQYPNLESLHNPRALLFKTASTMAEDRLHRKSQEHPTQETETAANMDFYEETLPLDSSAPFPADDLNRIFLDASSQLHQFLTRRVQCPEAAADLAQEVYLRLPQMQASVVSEGGVRAWLFRVASNLSIDHLRSQRRHAELLNRFCGNETEIDKAPSPYRTVVDRDRLKRVQNALGELPDQCAEVLYLSRIEGYSHAEIARQLGISKSLVEKHVVRALNHCRQVADGEDE</sequence>
<keyword evidence="4" id="KW-0804">Transcription</keyword>
<keyword evidence="2" id="KW-0805">Transcription regulation</keyword>
<organism evidence="7 8">
    <name type="scientific">Methylobacter tundripaludum</name>
    <dbReference type="NCBI Taxonomy" id="173365"/>
    <lineage>
        <taxon>Bacteria</taxon>
        <taxon>Pseudomonadati</taxon>
        <taxon>Pseudomonadota</taxon>
        <taxon>Gammaproteobacteria</taxon>
        <taxon>Methylococcales</taxon>
        <taxon>Methylococcaceae</taxon>
        <taxon>Methylobacter</taxon>
    </lineage>
</organism>
<dbReference type="InterPro" id="IPR039425">
    <property type="entry name" value="RNA_pol_sigma-70-like"/>
</dbReference>
<proteinExistence type="inferred from homology"/>
<evidence type="ECO:0000256" key="1">
    <source>
        <dbReference type="ARBA" id="ARBA00010641"/>
    </source>
</evidence>
<dbReference type="Proteomes" id="UP000238071">
    <property type="component" value="Unassembled WGS sequence"/>
</dbReference>
<dbReference type="InterPro" id="IPR013249">
    <property type="entry name" value="RNA_pol_sigma70_r4_t2"/>
</dbReference>
<accession>A0A2S6GJG8</accession>
<evidence type="ECO:0000313" key="8">
    <source>
        <dbReference type="Proteomes" id="UP000238071"/>
    </source>
</evidence>
<dbReference type="InterPro" id="IPR013325">
    <property type="entry name" value="RNA_pol_sigma_r2"/>
</dbReference>
<dbReference type="AlphaFoldDB" id="A0A2S6GJG8"/>
<dbReference type="SUPFAM" id="SSF88659">
    <property type="entry name" value="Sigma3 and sigma4 domains of RNA polymerase sigma factors"/>
    <property type="match status" value="1"/>
</dbReference>
<dbReference type="NCBIfam" id="TIGR02937">
    <property type="entry name" value="sigma70-ECF"/>
    <property type="match status" value="1"/>
</dbReference>
<gene>
    <name evidence="7" type="ORF">B0F88_12128</name>
</gene>
<dbReference type="SUPFAM" id="SSF88946">
    <property type="entry name" value="Sigma2 domain of RNA polymerase sigma factors"/>
    <property type="match status" value="2"/>
</dbReference>
<dbReference type="EMBL" id="PTIY01000021">
    <property type="protein sequence ID" value="PPK65340.1"/>
    <property type="molecule type" value="Genomic_DNA"/>
</dbReference>
<feature type="domain" description="RNA polymerase sigma factor 70 region 4 type 2" evidence="6">
    <location>
        <begin position="214"/>
        <end position="266"/>
    </location>
</feature>
<reference evidence="7 8" key="1">
    <citation type="submission" date="2018-02" db="EMBL/GenBank/DDBJ databases">
        <title>Subsurface microbial communities from deep shales in Ohio and West Virginia, USA.</title>
        <authorList>
            <person name="Wrighton K."/>
        </authorList>
    </citation>
    <scope>NUCLEOTIDE SEQUENCE [LARGE SCALE GENOMIC DNA]</scope>
    <source>
        <strain evidence="7 8">OWC-G53F</strain>
    </source>
</reference>
<dbReference type="InterPro" id="IPR014284">
    <property type="entry name" value="RNA_pol_sigma-70_dom"/>
</dbReference>
<dbReference type="GO" id="GO:0016987">
    <property type="term" value="F:sigma factor activity"/>
    <property type="evidence" value="ECO:0007669"/>
    <property type="project" value="UniProtKB-KW"/>
</dbReference>
<dbReference type="PANTHER" id="PTHR43133:SF63">
    <property type="entry name" value="RNA POLYMERASE SIGMA FACTOR FECI-RELATED"/>
    <property type="match status" value="1"/>
</dbReference>
<name>A0A2S6GJG8_9GAMM</name>
<dbReference type="GO" id="GO:0003677">
    <property type="term" value="F:DNA binding"/>
    <property type="evidence" value="ECO:0007669"/>
    <property type="project" value="InterPro"/>
</dbReference>
<dbReference type="Gene3D" id="1.10.10.10">
    <property type="entry name" value="Winged helix-like DNA-binding domain superfamily/Winged helix DNA-binding domain"/>
    <property type="match status" value="1"/>
</dbReference>
<dbReference type="RefSeq" id="WP_258076719.1">
    <property type="nucleotide sequence ID" value="NZ_PTIY01000021.1"/>
</dbReference>
<dbReference type="Pfam" id="PF04542">
    <property type="entry name" value="Sigma70_r2"/>
    <property type="match status" value="1"/>
</dbReference>
<keyword evidence="3" id="KW-0731">Sigma factor</keyword>
<evidence type="ECO:0000256" key="4">
    <source>
        <dbReference type="ARBA" id="ARBA00023163"/>
    </source>
</evidence>
<keyword evidence="8" id="KW-1185">Reference proteome</keyword>
<dbReference type="Gene3D" id="1.10.1740.10">
    <property type="match status" value="2"/>
</dbReference>
<dbReference type="InterPro" id="IPR013324">
    <property type="entry name" value="RNA_pol_sigma_r3/r4-like"/>
</dbReference>
<dbReference type="Pfam" id="PF08281">
    <property type="entry name" value="Sigma70_r4_2"/>
    <property type="match status" value="1"/>
</dbReference>
<evidence type="ECO:0000256" key="2">
    <source>
        <dbReference type="ARBA" id="ARBA00023015"/>
    </source>
</evidence>
<dbReference type="PANTHER" id="PTHR43133">
    <property type="entry name" value="RNA POLYMERASE ECF-TYPE SIGMA FACTO"/>
    <property type="match status" value="1"/>
</dbReference>
<evidence type="ECO:0000256" key="3">
    <source>
        <dbReference type="ARBA" id="ARBA00023082"/>
    </source>
</evidence>
<evidence type="ECO:0000313" key="7">
    <source>
        <dbReference type="EMBL" id="PPK65340.1"/>
    </source>
</evidence>
<evidence type="ECO:0000259" key="5">
    <source>
        <dbReference type="Pfam" id="PF04542"/>
    </source>
</evidence>
<feature type="domain" description="RNA polymerase sigma-70 region 2" evidence="5">
    <location>
        <begin position="121"/>
        <end position="182"/>
    </location>
</feature>
<comment type="caution">
    <text evidence="7">The sequence shown here is derived from an EMBL/GenBank/DDBJ whole genome shotgun (WGS) entry which is preliminary data.</text>
</comment>